<accession>A0A0E9PQC1</accession>
<name>A0A0E9PQC1_ANGAN</name>
<reference evidence="1" key="2">
    <citation type="journal article" date="2015" name="Fish Shellfish Immunol.">
        <title>Early steps in the European eel (Anguilla anguilla)-Vibrio vulnificus interaction in the gills: Role of the RtxA13 toxin.</title>
        <authorList>
            <person name="Callol A."/>
            <person name="Pajuelo D."/>
            <person name="Ebbesson L."/>
            <person name="Teles M."/>
            <person name="MacKenzie S."/>
            <person name="Amaro C."/>
        </authorList>
    </citation>
    <scope>NUCLEOTIDE SEQUENCE</scope>
</reference>
<evidence type="ECO:0000313" key="1">
    <source>
        <dbReference type="EMBL" id="JAH06255.1"/>
    </source>
</evidence>
<protein>
    <submittedName>
        <fullName evidence="1">Uncharacterized protein</fullName>
    </submittedName>
</protein>
<proteinExistence type="predicted"/>
<reference evidence="1" key="1">
    <citation type="submission" date="2014-11" db="EMBL/GenBank/DDBJ databases">
        <authorList>
            <person name="Amaro Gonzalez C."/>
        </authorList>
    </citation>
    <scope>NUCLEOTIDE SEQUENCE</scope>
</reference>
<sequence length="40" mass="4833">MMYNRVVEVCSRRQSSVSCWGMLTFSLIYFNRICEFKFIS</sequence>
<dbReference type="AlphaFoldDB" id="A0A0E9PQC1"/>
<dbReference type="EMBL" id="GBXM01102322">
    <property type="protein sequence ID" value="JAH06255.1"/>
    <property type="molecule type" value="Transcribed_RNA"/>
</dbReference>
<organism evidence="1">
    <name type="scientific">Anguilla anguilla</name>
    <name type="common">European freshwater eel</name>
    <name type="synonym">Muraena anguilla</name>
    <dbReference type="NCBI Taxonomy" id="7936"/>
    <lineage>
        <taxon>Eukaryota</taxon>
        <taxon>Metazoa</taxon>
        <taxon>Chordata</taxon>
        <taxon>Craniata</taxon>
        <taxon>Vertebrata</taxon>
        <taxon>Euteleostomi</taxon>
        <taxon>Actinopterygii</taxon>
        <taxon>Neopterygii</taxon>
        <taxon>Teleostei</taxon>
        <taxon>Anguilliformes</taxon>
        <taxon>Anguillidae</taxon>
        <taxon>Anguilla</taxon>
    </lineage>
</organism>